<evidence type="ECO:0000256" key="16">
    <source>
        <dbReference type="ARBA" id="ARBA00023167"/>
    </source>
</evidence>
<evidence type="ECO:0000256" key="15">
    <source>
        <dbReference type="ARBA" id="ARBA00022833"/>
    </source>
</evidence>
<evidence type="ECO:0000313" key="25">
    <source>
        <dbReference type="EMBL" id="APM38358.1"/>
    </source>
</evidence>
<feature type="binding site" evidence="20">
    <location>
        <position position="205"/>
    </location>
    <ligand>
        <name>Zn(2+)</name>
        <dbReference type="ChEBI" id="CHEBI:29105"/>
    </ligand>
</feature>
<keyword evidence="17" id="KW-0170">Cobalt</keyword>
<evidence type="ECO:0000259" key="21">
    <source>
        <dbReference type="PROSITE" id="PS50970"/>
    </source>
</evidence>
<comment type="similarity">
    <text evidence="5">Belongs to the vitamin-B12 dependent methionine synthase family.</text>
</comment>
<evidence type="ECO:0000259" key="22">
    <source>
        <dbReference type="PROSITE" id="PS50972"/>
    </source>
</evidence>
<evidence type="ECO:0000256" key="3">
    <source>
        <dbReference type="ARBA" id="ARBA00001956"/>
    </source>
</evidence>
<name>A0A1L5F5S4_CLOKL</name>
<dbReference type="SUPFAM" id="SSF52242">
    <property type="entry name" value="Cobalamin (vitamin B12)-binding domain"/>
    <property type="match status" value="1"/>
</dbReference>
<keyword evidence="10" id="KW-0028">Amino-acid biosynthesis</keyword>
<dbReference type="GO" id="GO:0046653">
    <property type="term" value="P:tetrahydrofolate metabolic process"/>
    <property type="evidence" value="ECO:0007669"/>
    <property type="project" value="TreeGrafter"/>
</dbReference>
<dbReference type="EC" id="2.1.1.13" evidence="7"/>
<evidence type="ECO:0000256" key="4">
    <source>
        <dbReference type="ARBA" id="ARBA00005178"/>
    </source>
</evidence>
<keyword evidence="16" id="KW-0486">Methionine biosynthesis</keyword>
<dbReference type="Gene3D" id="3.20.20.20">
    <property type="entry name" value="Dihydropteroate synthase-like"/>
    <property type="match status" value="1"/>
</dbReference>
<keyword evidence="11" id="KW-0846">Cobalamin</keyword>
<comment type="function">
    <text evidence="18">Catalyzes the transfer of a methyl group from methyl-cobalamin to homocysteine, yielding enzyme-bound cob(I)alamin and methionine. Subsequently, remethylates the cofactor using methyltetrahydrofolate.</text>
</comment>
<evidence type="ECO:0000256" key="6">
    <source>
        <dbReference type="ARBA" id="ARBA00010854"/>
    </source>
</evidence>
<dbReference type="Proteomes" id="UP000184604">
    <property type="component" value="Chromosome"/>
</dbReference>
<dbReference type="PROSITE" id="PS51337">
    <property type="entry name" value="B12_BINDING_NTER"/>
    <property type="match status" value="1"/>
</dbReference>
<keyword evidence="15 20" id="KW-0862">Zinc</keyword>
<dbReference type="EMBL" id="CP018335">
    <property type="protein sequence ID" value="APM38358.1"/>
    <property type="molecule type" value="Genomic_DNA"/>
</dbReference>
<dbReference type="InterPro" id="IPR036724">
    <property type="entry name" value="Cobalamin-bd_sf"/>
</dbReference>
<protein>
    <recommendedName>
        <fullName evidence="8">Methionine synthase</fullName>
        <ecNumber evidence="7">2.1.1.13</ecNumber>
    </recommendedName>
    <alternativeName>
        <fullName evidence="19">5-methyltetrahydrofolate--homocysteine methyltransferase</fullName>
    </alternativeName>
</protein>
<dbReference type="InterPro" id="IPR036589">
    <property type="entry name" value="HCY_dom_sf"/>
</dbReference>
<dbReference type="PROSITE" id="PS50972">
    <property type="entry name" value="PTERIN_BINDING"/>
    <property type="match status" value="1"/>
</dbReference>
<feature type="binding site" evidence="20">
    <location>
        <position position="270"/>
    </location>
    <ligand>
        <name>Zn(2+)</name>
        <dbReference type="ChEBI" id="CHEBI:29105"/>
    </ligand>
</feature>
<dbReference type="InterPro" id="IPR000489">
    <property type="entry name" value="Pterin-binding_dom"/>
</dbReference>
<feature type="binding site" evidence="20">
    <location>
        <position position="271"/>
    </location>
    <ligand>
        <name>Zn(2+)</name>
        <dbReference type="ChEBI" id="CHEBI:29105"/>
    </ligand>
</feature>
<dbReference type="InterPro" id="IPR036594">
    <property type="entry name" value="Meth_synthase_dom"/>
</dbReference>
<dbReference type="Pfam" id="PF02574">
    <property type="entry name" value="S-methyl_trans"/>
    <property type="match status" value="1"/>
</dbReference>
<dbReference type="GO" id="GO:0008705">
    <property type="term" value="F:methionine synthase activity"/>
    <property type="evidence" value="ECO:0007669"/>
    <property type="project" value="UniProtKB-EC"/>
</dbReference>
<evidence type="ECO:0000256" key="10">
    <source>
        <dbReference type="ARBA" id="ARBA00022605"/>
    </source>
</evidence>
<dbReference type="InterPro" id="IPR050554">
    <property type="entry name" value="Met_Synthase/Corrinoid"/>
</dbReference>
<dbReference type="SMART" id="SM01018">
    <property type="entry name" value="B12-binding_2"/>
    <property type="match status" value="1"/>
</dbReference>
<dbReference type="InterPro" id="IPR017215">
    <property type="entry name" value="MetH_bac"/>
</dbReference>
<keyword evidence="13" id="KW-0949">S-adenosyl-L-methionine</keyword>
<comment type="cofactor">
    <cofactor evidence="3">
        <name>methylcob(III)alamin</name>
        <dbReference type="ChEBI" id="CHEBI:28115"/>
    </cofactor>
</comment>
<gene>
    <name evidence="25" type="ORF">BS101_06220</name>
</gene>
<evidence type="ECO:0000256" key="1">
    <source>
        <dbReference type="ARBA" id="ARBA00001700"/>
    </source>
</evidence>
<feature type="domain" description="B12-binding N-terminal" evidence="24">
    <location>
        <begin position="585"/>
        <end position="678"/>
    </location>
</feature>
<comment type="cofactor">
    <cofactor evidence="2 20">
        <name>Zn(2+)</name>
        <dbReference type="ChEBI" id="CHEBI:29105"/>
    </cofactor>
</comment>
<feature type="domain" description="Hcy-binding" evidence="21">
    <location>
        <begin position="3"/>
        <end position="285"/>
    </location>
</feature>
<dbReference type="Gene3D" id="1.10.1240.10">
    <property type="entry name" value="Methionine synthase domain"/>
    <property type="match status" value="1"/>
</dbReference>
<dbReference type="InterPro" id="IPR003759">
    <property type="entry name" value="Cbl-bd_cap"/>
</dbReference>
<evidence type="ECO:0000259" key="23">
    <source>
        <dbReference type="PROSITE" id="PS51332"/>
    </source>
</evidence>
<keyword evidence="9 20" id="KW-0489">Methyltransferase</keyword>
<dbReference type="PANTHER" id="PTHR45833:SF1">
    <property type="entry name" value="METHIONINE SYNTHASE"/>
    <property type="match status" value="1"/>
</dbReference>
<dbReference type="RefSeq" id="WP_073538031.1">
    <property type="nucleotide sequence ID" value="NZ_CP018335.1"/>
</dbReference>
<evidence type="ECO:0000256" key="17">
    <source>
        <dbReference type="ARBA" id="ARBA00023285"/>
    </source>
</evidence>
<dbReference type="SUPFAM" id="SSF47644">
    <property type="entry name" value="Methionine synthase domain"/>
    <property type="match status" value="1"/>
</dbReference>
<dbReference type="GO" id="GO:0031419">
    <property type="term" value="F:cobalamin binding"/>
    <property type="evidence" value="ECO:0007669"/>
    <property type="project" value="UniProtKB-KW"/>
</dbReference>
<dbReference type="GO" id="GO:0046872">
    <property type="term" value="F:metal ion binding"/>
    <property type="evidence" value="ECO:0007669"/>
    <property type="project" value="UniProtKB-KW"/>
</dbReference>
<evidence type="ECO:0000256" key="7">
    <source>
        <dbReference type="ARBA" id="ARBA00012032"/>
    </source>
</evidence>
<dbReference type="PIRSF" id="PIRSF037472">
    <property type="entry name" value="DHPS_mtfrase"/>
    <property type="match status" value="1"/>
</dbReference>
<reference evidence="25 26" key="1">
    <citation type="submission" date="2016-12" db="EMBL/GenBank/DDBJ databases">
        <title>Complete genome sequence of Clostridium kluyveri JZZ isolated from the pit mud of a Chinese flavor liquor-making factory.</title>
        <authorList>
            <person name="Wang Y."/>
        </authorList>
    </citation>
    <scope>NUCLEOTIDE SEQUENCE [LARGE SCALE GENOMIC DNA]</scope>
    <source>
        <strain evidence="25 26">JZZ</strain>
    </source>
</reference>
<dbReference type="OrthoDB" id="9803687at2"/>
<dbReference type="NCBIfam" id="NF005719">
    <property type="entry name" value="PRK07535.1"/>
    <property type="match status" value="1"/>
</dbReference>
<evidence type="ECO:0000256" key="13">
    <source>
        <dbReference type="ARBA" id="ARBA00022691"/>
    </source>
</evidence>
<evidence type="ECO:0000313" key="26">
    <source>
        <dbReference type="Proteomes" id="UP000184604"/>
    </source>
</evidence>
<evidence type="ECO:0000256" key="2">
    <source>
        <dbReference type="ARBA" id="ARBA00001947"/>
    </source>
</evidence>
<dbReference type="InterPro" id="IPR006158">
    <property type="entry name" value="Cobalamin-bd"/>
</dbReference>
<dbReference type="PANTHER" id="PTHR45833">
    <property type="entry name" value="METHIONINE SYNTHASE"/>
    <property type="match status" value="1"/>
</dbReference>
<evidence type="ECO:0000256" key="20">
    <source>
        <dbReference type="PROSITE-ProRule" id="PRU00333"/>
    </source>
</evidence>
<evidence type="ECO:0000256" key="8">
    <source>
        <dbReference type="ARBA" id="ARBA00013998"/>
    </source>
</evidence>
<dbReference type="UniPathway" id="UPA00051">
    <property type="reaction ID" value="UER00081"/>
</dbReference>
<sequence length="801" mass="88074">MNFKNLVDKFNNRFIFFDGAMGTMLQKAGLKLGELPEVLNITNPEIISGIHRKYLDAGADIITTNTFGANELKYDSSDYTIEDVISAGVKLAKQEAGNKLVAFDIGPIGKIMEPTGNLSFESAYKLFKNQIVIGEKSGADVVLIETMTDLYEAKAAVLAAKENSSLPIFCTMTFQEDGRTLMGTDAKTMVFVLEALGVDVLGVNCSLGPKELQGIVEEILKYSSIPVMVQPNAGLPRYDGENTIYDISPEDFAENVLTMAQKGVRVLGGCCGTTPEFIRMCRKDLEGLTPLNIKEKHYTAVCSATDTVIIGEKVKIIGERINPTGRSIYKKELKEGSINYIQKEAIMQKEEGANILGVNVGLPEINEVEIMKKAIRAVQKVVQLPLSIDSPDPEVLEAGIRMYNGKPVINSVNGSKKSMEEVFPIVKKYGGCVIALTIDERGIPHTAEERVKIAEKIIETASIYGINKKDIIIDCLTLTVSAQQKEVLETIKAIKMVTEKFRVKTVLGVSNISFGLPNRSILNRTFLAMALQAGLNLPIMNPADESMKEVIAAFEVLTNIDREGKEYVIKYGNKSKDEKLKREGNSPLKNADNNLKDLKQLIIDGIEDEAEAMTTELLKNKKALEIVNSYIIPALDEVGKQYELQDIFLPQLIQSAETVKKSFEIIKDNMLSSGQKNLEKGTIVLATVKGDIHDIGKNIVKVLLENYGFEVIDLGRDVDIDNIVNAIRDNNIKLVGLSALMTTTVASMKKTIEAIKENNLNCKIVVGGAVLNQNYADMIGADYYAKDAREAVKIAEEVFLI</sequence>
<organism evidence="25 26">
    <name type="scientific">Clostridium kluyveri</name>
    <dbReference type="NCBI Taxonomy" id="1534"/>
    <lineage>
        <taxon>Bacteria</taxon>
        <taxon>Bacillati</taxon>
        <taxon>Bacillota</taxon>
        <taxon>Clostridia</taxon>
        <taxon>Eubacteriales</taxon>
        <taxon>Clostridiaceae</taxon>
        <taxon>Clostridium</taxon>
    </lineage>
</organism>
<dbReference type="Pfam" id="PF02607">
    <property type="entry name" value="B12-binding_2"/>
    <property type="match status" value="1"/>
</dbReference>
<dbReference type="GO" id="GO:0032259">
    <property type="term" value="P:methylation"/>
    <property type="evidence" value="ECO:0007669"/>
    <property type="project" value="UniProtKB-KW"/>
</dbReference>
<accession>A0A1L5F5S4</accession>
<dbReference type="Pfam" id="PF02310">
    <property type="entry name" value="B12-binding"/>
    <property type="match status" value="1"/>
</dbReference>
<dbReference type="Pfam" id="PF00809">
    <property type="entry name" value="Pterin_bind"/>
    <property type="match status" value="1"/>
</dbReference>
<dbReference type="SUPFAM" id="SSF82282">
    <property type="entry name" value="Homocysteine S-methyltransferase"/>
    <property type="match status" value="1"/>
</dbReference>
<keyword evidence="14 20" id="KW-0479">Metal-binding</keyword>
<keyword evidence="12 20" id="KW-0808">Transferase</keyword>
<dbReference type="PROSITE" id="PS50970">
    <property type="entry name" value="HCY"/>
    <property type="match status" value="1"/>
</dbReference>
<comment type="similarity">
    <text evidence="6">Belongs to the methylamine corrinoid protein family.</text>
</comment>
<comment type="catalytic activity">
    <reaction evidence="1">
        <text>(6S)-5-methyl-5,6,7,8-tetrahydrofolate + L-homocysteine = (6S)-5,6,7,8-tetrahydrofolate + L-methionine</text>
        <dbReference type="Rhea" id="RHEA:11172"/>
        <dbReference type="ChEBI" id="CHEBI:18608"/>
        <dbReference type="ChEBI" id="CHEBI:57453"/>
        <dbReference type="ChEBI" id="CHEBI:57844"/>
        <dbReference type="ChEBI" id="CHEBI:58199"/>
        <dbReference type="EC" id="2.1.1.13"/>
    </reaction>
</comment>
<dbReference type="PROSITE" id="PS51332">
    <property type="entry name" value="B12_BINDING"/>
    <property type="match status" value="1"/>
</dbReference>
<evidence type="ECO:0000256" key="14">
    <source>
        <dbReference type="ARBA" id="ARBA00022723"/>
    </source>
</evidence>
<dbReference type="FunFam" id="3.40.50.280:FF:000003">
    <property type="entry name" value="Dimethylamine methyltransferase corrinoid protein"/>
    <property type="match status" value="1"/>
</dbReference>
<evidence type="ECO:0000259" key="24">
    <source>
        <dbReference type="PROSITE" id="PS51337"/>
    </source>
</evidence>
<dbReference type="CDD" id="cd02070">
    <property type="entry name" value="corrinoid_protein_B12-BD"/>
    <property type="match status" value="1"/>
</dbReference>
<dbReference type="Gene3D" id="3.40.50.280">
    <property type="entry name" value="Cobalamin-binding domain"/>
    <property type="match status" value="1"/>
</dbReference>
<dbReference type="AlphaFoldDB" id="A0A1L5F5S4"/>
<feature type="domain" description="Pterin-binding" evidence="22">
    <location>
        <begin position="314"/>
        <end position="558"/>
    </location>
</feature>
<evidence type="ECO:0000256" key="19">
    <source>
        <dbReference type="ARBA" id="ARBA00031040"/>
    </source>
</evidence>
<evidence type="ECO:0000256" key="12">
    <source>
        <dbReference type="ARBA" id="ARBA00022679"/>
    </source>
</evidence>
<dbReference type="InterPro" id="IPR003726">
    <property type="entry name" value="HCY_dom"/>
</dbReference>
<dbReference type="GO" id="GO:0005829">
    <property type="term" value="C:cytosol"/>
    <property type="evidence" value="ECO:0007669"/>
    <property type="project" value="TreeGrafter"/>
</dbReference>
<proteinExistence type="inferred from homology"/>
<dbReference type="SUPFAM" id="SSF51717">
    <property type="entry name" value="Dihydropteroate synthetase-like"/>
    <property type="match status" value="1"/>
</dbReference>
<dbReference type="InterPro" id="IPR011005">
    <property type="entry name" value="Dihydropteroate_synth-like_sf"/>
</dbReference>
<evidence type="ECO:0000256" key="5">
    <source>
        <dbReference type="ARBA" id="ARBA00010398"/>
    </source>
</evidence>
<evidence type="ECO:0000256" key="9">
    <source>
        <dbReference type="ARBA" id="ARBA00022603"/>
    </source>
</evidence>
<dbReference type="Gene3D" id="3.20.20.330">
    <property type="entry name" value="Homocysteine-binding-like domain"/>
    <property type="match status" value="1"/>
</dbReference>
<comment type="pathway">
    <text evidence="4">Amino-acid biosynthesis; L-methionine biosynthesis via de novo pathway; L-methionine from L-homocysteine (MetH route): step 1/1.</text>
</comment>
<feature type="domain" description="B12-binding" evidence="23">
    <location>
        <begin position="680"/>
        <end position="801"/>
    </location>
</feature>
<evidence type="ECO:0000256" key="18">
    <source>
        <dbReference type="ARBA" id="ARBA00025552"/>
    </source>
</evidence>
<dbReference type="GO" id="GO:0050667">
    <property type="term" value="P:homocysteine metabolic process"/>
    <property type="evidence" value="ECO:0007669"/>
    <property type="project" value="TreeGrafter"/>
</dbReference>
<evidence type="ECO:0000256" key="11">
    <source>
        <dbReference type="ARBA" id="ARBA00022628"/>
    </source>
</evidence>